<keyword evidence="1" id="KW-0285">Flavoprotein</keyword>
<sequence>MIPSSFAYAAPATLRDALSLLAEHPDDTKVMAGGQSLIPLLKLRLASPAVVVDISRLKALGEIEETPSAFRIGALVTHDRLLGDEAITEQWSLVRDAGEELADPLVRNRGTFGGSLAHADPAGDWPAVALAADAVIHVQSQRGAREIPANDFFTYLFTADIADDELLTHVELAKPLPGTVTAYVKIDHPASGYAVAAAGVSLTIDASGTCRAARVAFTGVATTPLRSAAAEQTLEGSTIDAETIQRAVDHAADGINVIGDGYAPVDYRRHLIGVVTGRAIRRALDRRNCTPDNHERPHT</sequence>
<reference evidence="6" key="1">
    <citation type="journal article" date="2019" name="Int. J. Syst. Evol. Microbiol.">
        <title>The Global Catalogue of Microorganisms (GCM) 10K type strain sequencing project: providing services to taxonomists for standard genome sequencing and annotation.</title>
        <authorList>
            <consortium name="The Broad Institute Genomics Platform"/>
            <consortium name="The Broad Institute Genome Sequencing Center for Infectious Disease"/>
            <person name="Wu L."/>
            <person name="Ma J."/>
        </authorList>
    </citation>
    <scope>NUCLEOTIDE SEQUENCE [LARGE SCALE GENOMIC DNA]</scope>
    <source>
        <strain evidence="6">YIM 94188</strain>
    </source>
</reference>
<evidence type="ECO:0000256" key="1">
    <source>
        <dbReference type="ARBA" id="ARBA00022630"/>
    </source>
</evidence>
<name>A0ABW0ZKQ7_9ACTN</name>
<feature type="domain" description="FAD-binding PCMH-type" evidence="4">
    <location>
        <begin position="1"/>
        <end position="177"/>
    </location>
</feature>
<dbReference type="InterPro" id="IPR002346">
    <property type="entry name" value="Mopterin_DH_FAD-bd"/>
</dbReference>
<evidence type="ECO:0000313" key="5">
    <source>
        <dbReference type="EMBL" id="MFC5731471.1"/>
    </source>
</evidence>
<dbReference type="SUPFAM" id="SSF55447">
    <property type="entry name" value="CO dehydrogenase flavoprotein C-terminal domain-like"/>
    <property type="match status" value="1"/>
</dbReference>
<dbReference type="InterPro" id="IPR036683">
    <property type="entry name" value="CO_DH_flav_C_dom_sf"/>
</dbReference>
<dbReference type="InterPro" id="IPR051312">
    <property type="entry name" value="Diverse_Substr_Oxidored"/>
</dbReference>
<dbReference type="Proteomes" id="UP001596072">
    <property type="component" value="Unassembled WGS sequence"/>
</dbReference>
<evidence type="ECO:0000259" key="4">
    <source>
        <dbReference type="PROSITE" id="PS51387"/>
    </source>
</evidence>
<dbReference type="InterPro" id="IPR036318">
    <property type="entry name" value="FAD-bd_PCMH-like_sf"/>
</dbReference>
<dbReference type="Gene3D" id="3.30.390.50">
    <property type="entry name" value="CO dehydrogenase flavoprotein, C-terminal domain"/>
    <property type="match status" value="1"/>
</dbReference>
<dbReference type="InterPro" id="IPR016166">
    <property type="entry name" value="FAD-bd_PCMH"/>
</dbReference>
<dbReference type="InterPro" id="IPR005107">
    <property type="entry name" value="CO_DH_flav_C"/>
</dbReference>
<keyword evidence="2" id="KW-0274">FAD</keyword>
<evidence type="ECO:0000313" key="6">
    <source>
        <dbReference type="Proteomes" id="UP001596072"/>
    </source>
</evidence>
<dbReference type="Pfam" id="PF03450">
    <property type="entry name" value="CO_deh_flav_C"/>
    <property type="match status" value="1"/>
</dbReference>
<dbReference type="Gene3D" id="3.30.465.10">
    <property type="match status" value="1"/>
</dbReference>
<dbReference type="PROSITE" id="PS51387">
    <property type="entry name" value="FAD_PCMH"/>
    <property type="match status" value="1"/>
</dbReference>
<dbReference type="InterPro" id="IPR016169">
    <property type="entry name" value="FAD-bd_PCMH_sub2"/>
</dbReference>
<keyword evidence="3" id="KW-0560">Oxidoreductase</keyword>
<dbReference type="InterPro" id="IPR016167">
    <property type="entry name" value="FAD-bd_PCMH_sub1"/>
</dbReference>
<dbReference type="SUPFAM" id="SSF56176">
    <property type="entry name" value="FAD-binding/transporter-associated domain-like"/>
    <property type="match status" value="1"/>
</dbReference>
<dbReference type="EMBL" id="JBHSNS010000016">
    <property type="protein sequence ID" value="MFC5731471.1"/>
    <property type="molecule type" value="Genomic_DNA"/>
</dbReference>
<dbReference type="RefSeq" id="WP_136430841.1">
    <property type="nucleotide sequence ID" value="NZ_JBHSNS010000016.1"/>
</dbReference>
<accession>A0ABW0ZKQ7</accession>
<comment type="caution">
    <text evidence="5">The sequence shown here is derived from an EMBL/GenBank/DDBJ whole genome shotgun (WGS) entry which is preliminary data.</text>
</comment>
<dbReference type="Pfam" id="PF00941">
    <property type="entry name" value="FAD_binding_5"/>
    <property type="match status" value="1"/>
</dbReference>
<keyword evidence="6" id="KW-1185">Reference proteome</keyword>
<evidence type="ECO:0000256" key="2">
    <source>
        <dbReference type="ARBA" id="ARBA00022827"/>
    </source>
</evidence>
<dbReference type="Gene3D" id="3.30.43.10">
    <property type="entry name" value="Uridine Diphospho-n-acetylenolpyruvylglucosamine Reductase, domain 2"/>
    <property type="match status" value="1"/>
</dbReference>
<proteinExistence type="predicted"/>
<dbReference type="SMART" id="SM01092">
    <property type="entry name" value="CO_deh_flav_C"/>
    <property type="match status" value="1"/>
</dbReference>
<organism evidence="5 6">
    <name type="scientific">Nocardioides vastitatis</name>
    <dbReference type="NCBI Taxonomy" id="2568655"/>
    <lineage>
        <taxon>Bacteria</taxon>
        <taxon>Bacillati</taxon>
        <taxon>Actinomycetota</taxon>
        <taxon>Actinomycetes</taxon>
        <taxon>Propionibacteriales</taxon>
        <taxon>Nocardioidaceae</taxon>
        <taxon>Nocardioides</taxon>
    </lineage>
</organism>
<protein>
    <submittedName>
        <fullName evidence="5">FAD binding domain-containing protein</fullName>
    </submittedName>
</protein>
<evidence type="ECO:0000256" key="3">
    <source>
        <dbReference type="ARBA" id="ARBA00023002"/>
    </source>
</evidence>
<dbReference type="PANTHER" id="PTHR42659">
    <property type="entry name" value="XANTHINE DEHYDROGENASE SUBUNIT C-RELATED"/>
    <property type="match status" value="1"/>
</dbReference>
<gene>
    <name evidence="5" type="ORF">ACFPQB_21345</name>
</gene>
<dbReference type="PANTHER" id="PTHR42659:SF2">
    <property type="entry name" value="XANTHINE DEHYDROGENASE SUBUNIT C-RELATED"/>
    <property type="match status" value="1"/>
</dbReference>